<keyword evidence="2" id="KW-1185">Reference proteome</keyword>
<dbReference type="EMBL" id="CAAHFG010000001">
    <property type="protein sequence ID" value="VGO12627.1"/>
    <property type="molecule type" value="Genomic_DNA"/>
</dbReference>
<gene>
    <name evidence="1" type="ORF">PDESU_01180</name>
</gene>
<reference evidence="1 2" key="1">
    <citation type="submission" date="2019-04" db="EMBL/GenBank/DDBJ databases">
        <authorList>
            <person name="Van Vliet M D."/>
        </authorList>
    </citation>
    <scope>NUCLEOTIDE SEQUENCE [LARGE SCALE GENOMIC DNA]</scope>
    <source>
        <strain evidence="1 2">F1</strain>
    </source>
</reference>
<dbReference type="Proteomes" id="UP000366872">
    <property type="component" value="Unassembled WGS sequence"/>
</dbReference>
<proteinExistence type="predicted"/>
<dbReference type="RefSeq" id="WP_136078274.1">
    <property type="nucleotide sequence ID" value="NZ_CAAHFG010000001.1"/>
</dbReference>
<accession>A0A6C2TYD7</accession>
<name>A0A6C2TYD7_PONDE</name>
<organism evidence="1 2">
    <name type="scientific">Pontiella desulfatans</name>
    <dbReference type="NCBI Taxonomy" id="2750659"/>
    <lineage>
        <taxon>Bacteria</taxon>
        <taxon>Pseudomonadati</taxon>
        <taxon>Kiritimatiellota</taxon>
        <taxon>Kiritimatiellia</taxon>
        <taxon>Kiritimatiellales</taxon>
        <taxon>Pontiellaceae</taxon>
        <taxon>Pontiella</taxon>
    </lineage>
</organism>
<evidence type="ECO:0000313" key="2">
    <source>
        <dbReference type="Proteomes" id="UP000366872"/>
    </source>
</evidence>
<protein>
    <submittedName>
        <fullName evidence="1">Uncharacterized protein</fullName>
    </submittedName>
</protein>
<sequence>MNEQNQTTTEMNGMLATHTLKHNTTDIQRRCIGAVEYRTPYIELAGSDAPQETLQQVAMECSTLLNFLGIAQRITAEHHRANRHIGTHLYVFLESMVHRRSFANITQDFPGQAKHRAVLHRYTHKTRKWINDGERHQEDIITPQKLLSFCADLIQTDDELLPLMEDLRIALITLNDELHKKSILTKHEVYSKSMEFHPQAKLPFSLSDLIRPNNKGE</sequence>
<dbReference type="AlphaFoldDB" id="A0A6C2TYD7"/>
<evidence type="ECO:0000313" key="1">
    <source>
        <dbReference type="EMBL" id="VGO12627.1"/>
    </source>
</evidence>